<evidence type="ECO:0000313" key="2">
    <source>
        <dbReference type="EMBL" id="MFC5053495.1"/>
    </source>
</evidence>
<gene>
    <name evidence="2" type="ORF">ACFPFM_06965</name>
</gene>
<dbReference type="Pfam" id="PF19884">
    <property type="entry name" value="DUF6357"/>
    <property type="match status" value="1"/>
</dbReference>
<reference evidence="3" key="1">
    <citation type="journal article" date="2019" name="Int. J. Syst. Evol. Microbiol.">
        <title>The Global Catalogue of Microorganisms (GCM) 10K type strain sequencing project: providing services to taxonomists for standard genome sequencing and annotation.</title>
        <authorList>
            <consortium name="The Broad Institute Genomics Platform"/>
            <consortium name="The Broad Institute Genome Sequencing Center for Infectious Disease"/>
            <person name="Wu L."/>
            <person name="Ma J."/>
        </authorList>
    </citation>
    <scope>NUCLEOTIDE SEQUENCE [LARGE SCALE GENOMIC DNA]</scope>
    <source>
        <strain evidence="3">KCTC 12848</strain>
    </source>
</reference>
<evidence type="ECO:0000256" key="1">
    <source>
        <dbReference type="SAM" id="MobiDB-lite"/>
    </source>
</evidence>
<accession>A0ABV9XT12</accession>
<organism evidence="2 3">
    <name type="scientific">Saccharothrix xinjiangensis</name>
    <dbReference type="NCBI Taxonomy" id="204798"/>
    <lineage>
        <taxon>Bacteria</taxon>
        <taxon>Bacillati</taxon>
        <taxon>Actinomycetota</taxon>
        <taxon>Actinomycetes</taxon>
        <taxon>Pseudonocardiales</taxon>
        <taxon>Pseudonocardiaceae</taxon>
        <taxon>Saccharothrix</taxon>
    </lineage>
</organism>
<dbReference type="Proteomes" id="UP001595833">
    <property type="component" value="Unassembled WGS sequence"/>
</dbReference>
<evidence type="ECO:0000313" key="3">
    <source>
        <dbReference type="Proteomes" id="UP001595833"/>
    </source>
</evidence>
<comment type="caution">
    <text evidence="2">The sequence shown here is derived from an EMBL/GenBank/DDBJ whole genome shotgun (WGS) entry which is preliminary data.</text>
</comment>
<proteinExistence type="predicted"/>
<sequence length="410" mass="44802">MTGGRVRVVPVSWFRLVAPTRLASRRRTGGPRTVMRPLTFSDGGDHRQEWLPGGPHSAEDAFQEFVDRHRGDGTTSFSVEDEENDEGLLLLFGDRATRRVKGSRIEYRLVTGSSGYRNQVADFVRGGFAALDLRGPWLPDLDALERARLRFEFDGSALRRTHPRELRRRLEVLTRVDGREPTTVAGVTRYGYANGDGDTVDAWFTDAGRGLVTTFDHASPLASPDARAALYDGVPTDLLALSGDGVPHPATGVFTFSGPCALSDGLVARLQEARLGVEATGVGRLLEVFLVDDFTPDAVAGAGPWWGVEDVARGFAAVGPERPATAPLDRGAVDRFCAIWADSGYNDRWDVHYVLFDNCTVEEAGETRDELLELVRVLGLERVDTPPGAADGEVWVRTDPRVDAELGNWA</sequence>
<keyword evidence="3" id="KW-1185">Reference proteome</keyword>
<name>A0ABV9XT12_9PSEU</name>
<dbReference type="RefSeq" id="WP_380645863.1">
    <property type="nucleotide sequence ID" value="NZ_BAAAKE010000016.1"/>
</dbReference>
<dbReference type="EMBL" id="JBHSJB010000006">
    <property type="protein sequence ID" value="MFC5053495.1"/>
    <property type="molecule type" value="Genomic_DNA"/>
</dbReference>
<feature type="region of interest" description="Disordered" evidence="1">
    <location>
        <begin position="27"/>
        <end position="46"/>
    </location>
</feature>
<protein>
    <submittedName>
        <fullName evidence="2">DUF6357 family protein</fullName>
    </submittedName>
</protein>
<dbReference type="InterPro" id="IPR045937">
    <property type="entry name" value="DUF6357"/>
</dbReference>